<reference evidence="1" key="3">
    <citation type="submission" date="2025-09" db="UniProtKB">
        <authorList>
            <consortium name="Ensembl"/>
        </authorList>
    </citation>
    <scope>IDENTIFICATION</scope>
</reference>
<evidence type="ECO:0000313" key="1">
    <source>
        <dbReference type="Ensembl" id="ENSTGUP00000035307.1"/>
    </source>
</evidence>
<evidence type="ECO:0000313" key="2">
    <source>
        <dbReference type="Proteomes" id="UP000007754"/>
    </source>
</evidence>
<name>A0A674HL00_TAEGU</name>
<dbReference type="Proteomes" id="UP000007754">
    <property type="component" value="Chromosome 13"/>
</dbReference>
<dbReference type="InParanoid" id="A0A674HL00"/>
<reference evidence="1" key="2">
    <citation type="submission" date="2025-08" db="UniProtKB">
        <authorList>
            <consortium name="Ensembl"/>
        </authorList>
    </citation>
    <scope>IDENTIFICATION</scope>
</reference>
<keyword evidence="2" id="KW-1185">Reference proteome</keyword>
<dbReference type="Ensembl" id="ENSTGUT00000042063.1">
    <property type="protein sequence ID" value="ENSTGUP00000035307.1"/>
    <property type="gene ID" value="ENSTGUG00000024812.1"/>
</dbReference>
<proteinExistence type="predicted"/>
<reference evidence="1 2" key="1">
    <citation type="journal article" date="2010" name="Nature">
        <title>The genome of a songbird.</title>
        <authorList>
            <person name="Warren W.C."/>
            <person name="Clayton D.F."/>
            <person name="Ellegren H."/>
            <person name="Arnold A.P."/>
            <person name="Hillier L.W."/>
            <person name="Kunstner A."/>
            <person name="Searle S."/>
            <person name="White S."/>
            <person name="Vilella A.J."/>
            <person name="Fairley S."/>
            <person name="Heger A."/>
            <person name="Kong L."/>
            <person name="Ponting C.P."/>
            <person name="Jarvis E.D."/>
            <person name="Mello C.V."/>
            <person name="Minx P."/>
            <person name="Lovell P."/>
            <person name="Velho T.A."/>
            <person name="Ferris M."/>
            <person name="Balakrishnan C.N."/>
            <person name="Sinha S."/>
            <person name="Blatti C."/>
            <person name="London S.E."/>
            <person name="Li Y."/>
            <person name="Lin Y.C."/>
            <person name="George J."/>
            <person name="Sweedler J."/>
            <person name="Southey B."/>
            <person name="Gunaratne P."/>
            <person name="Watson M."/>
            <person name="Nam K."/>
            <person name="Backstrom N."/>
            <person name="Smeds L."/>
            <person name="Nabholz B."/>
            <person name="Itoh Y."/>
            <person name="Whitney O."/>
            <person name="Pfenning A.R."/>
            <person name="Howard J."/>
            <person name="Volker M."/>
            <person name="Skinner B.M."/>
            <person name="Griffin D.K."/>
            <person name="Ye L."/>
            <person name="McLaren W.M."/>
            <person name="Flicek P."/>
            <person name="Quesada V."/>
            <person name="Velasco G."/>
            <person name="Lopez-Otin C."/>
            <person name="Puente X.S."/>
            <person name="Olender T."/>
            <person name="Lancet D."/>
            <person name="Smit A.F."/>
            <person name="Hubley R."/>
            <person name="Konkel M.K."/>
            <person name="Walker J.A."/>
            <person name="Batzer M.A."/>
            <person name="Gu W."/>
            <person name="Pollock D.D."/>
            <person name="Chen L."/>
            <person name="Cheng Z."/>
            <person name="Eichler E.E."/>
            <person name="Stapley J."/>
            <person name="Slate J."/>
            <person name="Ekblom R."/>
            <person name="Birkhead T."/>
            <person name="Burke T."/>
            <person name="Burt D."/>
            <person name="Scharff C."/>
            <person name="Adam I."/>
            <person name="Richard H."/>
            <person name="Sultan M."/>
            <person name="Soldatov A."/>
            <person name="Lehrach H."/>
            <person name="Edwards S.V."/>
            <person name="Yang S.P."/>
            <person name="Li X."/>
            <person name="Graves T."/>
            <person name="Fulton L."/>
            <person name="Nelson J."/>
            <person name="Chinwalla A."/>
            <person name="Hou S."/>
            <person name="Mardis E.R."/>
            <person name="Wilson R.K."/>
        </authorList>
    </citation>
    <scope>NUCLEOTIDE SEQUENCE [LARGE SCALE GENOMIC DNA]</scope>
</reference>
<organism evidence="1 2">
    <name type="scientific">Taeniopygia guttata</name>
    <name type="common">Zebra finch</name>
    <name type="synonym">Poephila guttata</name>
    <dbReference type="NCBI Taxonomy" id="59729"/>
    <lineage>
        <taxon>Eukaryota</taxon>
        <taxon>Metazoa</taxon>
        <taxon>Chordata</taxon>
        <taxon>Craniata</taxon>
        <taxon>Vertebrata</taxon>
        <taxon>Euteleostomi</taxon>
        <taxon>Archelosauria</taxon>
        <taxon>Archosauria</taxon>
        <taxon>Dinosauria</taxon>
        <taxon>Saurischia</taxon>
        <taxon>Theropoda</taxon>
        <taxon>Coelurosauria</taxon>
        <taxon>Aves</taxon>
        <taxon>Neognathae</taxon>
        <taxon>Neoaves</taxon>
        <taxon>Telluraves</taxon>
        <taxon>Australaves</taxon>
        <taxon>Passeriformes</taxon>
        <taxon>Passeroidea</taxon>
        <taxon>Estrildidae</taxon>
        <taxon>Estrildinae</taxon>
        <taxon>Taeniopygia</taxon>
    </lineage>
</organism>
<sequence length="94" mass="10415">PIGKKMSFGYSLLQNKALMEGRALVTALPMQAALCSPMGVPVDAPQLTGRQLDHPCPQKLIFTLTSIICRDPRLFLRLLLSKANRSIPYFPLFS</sequence>
<dbReference type="AlphaFoldDB" id="A0A674HL00"/>
<accession>A0A674HL00</accession>
<protein>
    <submittedName>
        <fullName evidence="1">Uncharacterized protein</fullName>
    </submittedName>
</protein>